<protein>
    <submittedName>
        <fullName evidence="1">Uncharacterized protein</fullName>
    </submittedName>
</protein>
<dbReference type="EMBL" id="BIFT01000002">
    <property type="protein sequence ID" value="GCE29830.1"/>
    <property type="molecule type" value="Genomic_DNA"/>
</dbReference>
<evidence type="ECO:0000313" key="2">
    <source>
        <dbReference type="Proteomes" id="UP000287171"/>
    </source>
</evidence>
<dbReference type="AlphaFoldDB" id="A0A402BEV7"/>
<gene>
    <name evidence="1" type="ORF">KDA_53140</name>
</gene>
<name>A0A402BEV7_9CHLR</name>
<keyword evidence="2" id="KW-1185">Reference proteome</keyword>
<sequence length="91" mass="10478">MRRNVLVKTGRSSQNDSSSGVLIPFKKLVVIKLNWLYQRLKLMRRKNKCKLIYVASALFVLREKITMLKAIKGKNCLMKTYAKKLPGYASS</sequence>
<dbReference type="Proteomes" id="UP000287171">
    <property type="component" value="Unassembled WGS sequence"/>
</dbReference>
<organism evidence="1 2">
    <name type="scientific">Dictyobacter alpinus</name>
    <dbReference type="NCBI Taxonomy" id="2014873"/>
    <lineage>
        <taxon>Bacteria</taxon>
        <taxon>Bacillati</taxon>
        <taxon>Chloroflexota</taxon>
        <taxon>Ktedonobacteria</taxon>
        <taxon>Ktedonobacterales</taxon>
        <taxon>Dictyobacteraceae</taxon>
        <taxon>Dictyobacter</taxon>
    </lineage>
</organism>
<accession>A0A402BEV7</accession>
<evidence type="ECO:0000313" key="1">
    <source>
        <dbReference type="EMBL" id="GCE29830.1"/>
    </source>
</evidence>
<comment type="caution">
    <text evidence="1">The sequence shown here is derived from an EMBL/GenBank/DDBJ whole genome shotgun (WGS) entry which is preliminary data.</text>
</comment>
<proteinExistence type="predicted"/>
<reference evidence="2" key="1">
    <citation type="submission" date="2018-12" db="EMBL/GenBank/DDBJ databases">
        <title>Tengunoibacter tsumagoiensis gen. nov., sp. nov., Dictyobacter kobayashii sp. nov., D. alpinus sp. nov., and D. joshuensis sp. nov. and description of Dictyobacteraceae fam. nov. within the order Ktedonobacterales isolated from Tengu-no-mugimeshi.</title>
        <authorList>
            <person name="Wang C.M."/>
            <person name="Zheng Y."/>
            <person name="Sakai Y."/>
            <person name="Toyoda A."/>
            <person name="Minakuchi Y."/>
            <person name="Abe K."/>
            <person name="Yokota A."/>
            <person name="Yabe S."/>
        </authorList>
    </citation>
    <scope>NUCLEOTIDE SEQUENCE [LARGE SCALE GENOMIC DNA]</scope>
    <source>
        <strain evidence="2">Uno16</strain>
    </source>
</reference>